<feature type="compositionally biased region" description="Low complexity" evidence="1">
    <location>
        <begin position="20"/>
        <end position="34"/>
    </location>
</feature>
<keyword evidence="3" id="KW-1185">Reference proteome</keyword>
<feature type="region of interest" description="Disordered" evidence="1">
    <location>
        <begin position="1"/>
        <end position="34"/>
    </location>
</feature>
<evidence type="ECO:0000313" key="3">
    <source>
        <dbReference type="Proteomes" id="UP000616724"/>
    </source>
</evidence>
<feature type="region of interest" description="Disordered" evidence="1">
    <location>
        <begin position="54"/>
        <end position="75"/>
    </location>
</feature>
<comment type="caution">
    <text evidence="2">The sequence shown here is derived from an EMBL/GenBank/DDBJ whole genome shotgun (WGS) entry which is preliminary data.</text>
</comment>
<accession>A0A8J3W9J0</accession>
<sequence>MAAQEHPDLRQESARSASTPVPRARFPAAPHHPVTGVIDRLRRDGPVRVTERVVTAETVHSSLPRQSRPEETESP</sequence>
<evidence type="ECO:0000313" key="2">
    <source>
        <dbReference type="EMBL" id="GIH80852.1"/>
    </source>
</evidence>
<evidence type="ECO:0000256" key="1">
    <source>
        <dbReference type="SAM" id="MobiDB-lite"/>
    </source>
</evidence>
<reference evidence="2 3" key="1">
    <citation type="submission" date="2021-01" db="EMBL/GenBank/DDBJ databases">
        <title>Whole genome shotgun sequence of Planobispora longispora NBRC 13918.</title>
        <authorList>
            <person name="Komaki H."/>
            <person name="Tamura T."/>
        </authorList>
    </citation>
    <scope>NUCLEOTIDE SEQUENCE [LARGE SCALE GENOMIC DNA]</scope>
    <source>
        <strain evidence="2 3">NBRC 13918</strain>
    </source>
</reference>
<protein>
    <submittedName>
        <fullName evidence="2">Uncharacterized protein</fullName>
    </submittedName>
</protein>
<dbReference type="EMBL" id="BOOH01000065">
    <property type="protein sequence ID" value="GIH80852.1"/>
    <property type="molecule type" value="Genomic_DNA"/>
</dbReference>
<name>A0A8J3W9J0_9ACTN</name>
<organism evidence="2 3">
    <name type="scientific">Planobispora longispora</name>
    <dbReference type="NCBI Taxonomy" id="28887"/>
    <lineage>
        <taxon>Bacteria</taxon>
        <taxon>Bacillati</taxon>
        <taxon>Actinomycetota</taxon>
        <taxon>Actinomycetes</taxon>
        <taxon>Streptosporangiales</taxon>
        <taxon>Streptosporangiaceae</taxon>
        <taxon>Planobispora</taxon>
    </lineage>
</organism>
<feature type="compositionally biased region" description="Basic and acidic residues" evidence="1">
    <location>
        <begin position="1"/>
        <end position="13"/>
    </location>
</feature>
<proteinExistence type="predicted"/>
<dbReference type="Proteomes" id="UP000616724">
    <property type="component" value="Unassembled WGS sequence"/>
</dbReference>
<dbReference type="AlphaFoldDB" id="A0A8J3W9J0"/>
<gene>
    <name evidence="2" type="ORF">Plo01_72810</name>
</gene>